<evidence type="ECO:0000256" key="7">
    <source>
        <dbReference type="ARBA" id="ARBA00022824"/>
    </source>
</evidence>
<keyword evidence="11" id="KW-0472">Membrane</keyword>
<dbReference type="InterPro" id="IPR056237">
    <property type="entry name" value="ANKLE2_3rd"/>
</dbReference>
<dbReference type="GO" id="GO:0007399">
    <property type="term" value="P:nervous system development"/>
    <property type="evidence" value="ECO:0007669"/>
    <property type="project" value="UniProtKB-ARBA"/>
</dbReference>
<feature type="region of interest" description="Disordered" evidence="17">
    <location>
        <begin position="606"/>
        <end position="631"/>
    </location>
</feature>
<dbReference type="AlphaFoldDB" id="A0A7M4DV12"/>
<dbReference type="InterPro" id="IPR003887">
    <property type="entry name" value="LEM_dom"/>
</dbReference>
<evidence type="ECO:0000313" key="19">
    <source>
        <dbReference type="Ensembl" id="ENSCPRP00005000220.1"/>
    </source>
</evidence>
<sequence>MEAILSRLKQLTCDELREEIVKAGLKCGPITSTTRFIFEKKLAQSLLEQQGGLEVNASALLDEASGNPASNSSQSETQRGLKSTSENHNSHANFSEEGDFGYSVGLNPPEEEAVMRENCSTSGCGVVHSDSQMSAQTPSKEPPLYYGVCPVYDDILARNERVHVYEDKKDALQAVKMIKGSRFKAFSNREDAEKFAKGICDYFPSPSKSSLSPVKIGPLFNKDSLCSPEMETANKERANSYKSPRTQDLTAKLRKAVEKGDVAAFSELIWSNPRYLIGSGDNPTVVQEGCRYNVMHVAAKENQPGICQLLLDTLENPEFMLLMYPDDDEVMLQKRIRYIVDLYLNTPDKVGFDTPLHFACKFGNLDVVNVLTSHPDIAKSPRNKYDQTPAEVICERSKNKSVQLKEKIKEYLKGQYYVPLLKAEDNSSSPVIGAPWSPDQSDGNSHTALPRYTGSPKDPVLSVRAFAGPMSPSKAEEFRRLWKTPPRERAGFFHNVRKSDLERGVERVGRELAHELGFPWVEYWEFLGCFVDLSSQEGLRKLEEYLSQREMSEKAQQETGENETCNKYKTPHPPGKGKKCSNSISVGAFLEDDDDDMSLEEIKNRQNAARKNSQHYEKEVPSNKNGFCSPATNERIISDRKRDREECLTPPVTNLMTEFERLSFQDQPVAGKCLGEKLNQTVAKTENERTLAEEMSQGKISTDQQDTCPAIPIAKSSSQKFLVQTAPTSKSSKKLFLLGEQPSKLDSDVLAAIEGLEIDPQKYPVVYNWKNAVQSYSSSDRQSWPSPSLKGRFKSQPVAAGASSTSAYCSPGRNSPVMSSPGKYGNAASFSPDFGSPGRYSPAYVNHILLKLHHISEPPTH</sequence>
<evidence type="ECO:0000256" key="10">
    <source>
        <dbReference type="ARBA" id="ARBA00023043"/>
    </source>
</evidence>
<dbReference type="SMART" id="SM00248">
    <property type="entry name" value="ANK"/>
    <property type="match status" value="2"/>
</dbReference>
<keyword evidence="6" id="KW-0498">Mitosis</keyword>
<evidence type="ECO:0000256" key="15">
    <source>
        <dbReference type="ARBA" id="ARBA00074558"/>
    </source>
</evidence>
<evidence type="ECO:0000256" key="2">
    <source>
        <dbReference type="ARBA" id="ARBA00007597"/>
    </source>
</evidence>
<keyword evidence="20" id="KW-1185">Reference proteome</keyword>
<reference evidence="19" key="1">
    <citation type="submission" date="2025-08" db="UniProtKB">
        <authorList>
            <consortium name="Ensembl"/>
        </authorList>
    </citation>
    <scope>IDENTIFICATION</scope>
</reference>
<dbReference type="FunFam" id="1.10.720.40:FF:000001">
    <property type="entry name" value="LEM domain containing 2, isoform CRA_a"/>
    <property type="match status" value="1"/>
</dbReference>
<evidence type="ECO:0000256" key="14">
    <source>
        <dbReference type="ARBA" id="ARBA00063367"/>
    </source>
</evidence>
<dbReference type="Ensembl" id="ENSCPRT00005000287.1">
    <property type="protein sequence ID" value="ENSCPRP00005000220.1"/>
    <property type="gene ID" value="ENSCPRG00005000159.1"/>
</dbReference>
<proteinExistence type="inferred from homology"/>
<name>A0A7M4DV12_CROPO</name>
<comment type="subcellular location">
    <subcellularLocation>
        <location evidence="1">Endoplasmic reticulum membrane</location>
        <topology evidence="1">Single-pass type III membrane protein</topology>
    </subcellularLocation>
</comment>
<evidence type="ECO:0000256" key="12">
    <source>
        <dbReference type="ARBA" id="ARBA00023306"/>
    </source>
</evidence>
<keyword evidence="9" id="KW-1133">Transmembrane helix</keyword>
<evidence type="ECO:0000256" key="17">
    <source>
        <dbReference type="SAM" id="MobiDB-lite"/>
    </source>
</evidence>
<dbReference type="Pfam" id="PF24567">
    <property type="entry name" value="ANKLE2_3rd"/>
    <property type="match status" value="1"/>
</dbReference>
<evidence type="ECO:0000256" key="6">
    <source>
        <dbReference type="ARBA" id="ARBA00022776"/>
    </source>
</evidence>
<comment type="function">
    <text evidence="13">Involved in mitotic nuclear envelope reassembly by promoting dephosphorylation of BAF/BANF1 during mitotic exit. Coordinates the control of BAF/BANF1 dephosphorylation by inhibiting VRK1 kinase and promoting dephosphorylation of BAF/BANF1 by protein phosphatase 2A (PP2A), thereby facilitating nuclear envelope assembly. May regulate nuclear localization of VRK1 in non-dividing cells. It is unclear whether it acts as a real PP2A regulatory subunit or whether it is involved in recruitment of the PP2A complex. Involved in brain development.</text>
</comment>
<dbReference type="InterPro" id="IPR036770">
    <property type="entry name" value="Ankyrin_rpt-contain_sf"/>
</dbReference>
<comment type="subunit">
    <text evidence="14">Interacts with BAF/BANF1. Interacts with protein phosphatase 2A (PP2A) components PPP2C (PPP2CA or PPP2CB) and PPP2R1A.</text>
</comment>
<feature type="compositionally biased region" description="Polar residues" evidence="17">
    <location>
        <begin position="622"/>
        <end position="631"/>
    </location>
</feature>
<feature type="compositionally biased region" description="Polar residues" evidence="17">
    <location>
        <begin position="67"/>
        <end position="93"/>
    </location>
</feature>
<evidence type="ECO:0000256" key="3">
    <source>
        <dbReference type="ARBA" id="ARBA00022553"/>
    </source>
</evidence>
<evidence type="ECO:0000256" key="1">
    <source>
        <dbReference type="ARBA" id="ARBA00004643"/>
    </source>
</evidence>
<feature type="compositionally biased region" description="Polar residues" evidence="17">
    <location>
        <begin position="557"/>
        <end position="567"/>
    </location>
</feature>
<dbReference type="PANTHER" id="PTHR12349">
    <property type="entry name" value="ANKYRIN REPEAT AND LEM DOMAIN-CONTAINING PROTEIN 2"/>
    <property type="match status" value="1"/>
</dbReference>
<dbReference type="Proteomes" id="UP000594220">
    <property type="component" value="Unplaced"/>
</dbReference>
<keyword evidence="5" id="KW-0812">Transmembrane</keyword>
<feature type="region of interest" description="Disordered" evidence="17">
    <location>
        <begin position="63"/>
        <end position="107"/>
    </location>
</feature>
<dbReference type="PANTHER" id="PTHR12349:SF4">
    <property type="entry name" value="ANKYRIN REPEAT AND LEM DOMAIN-CONTAINING PROTEIN 2"/>
    <property type="match status" value="1"/>
</dbReference>
<keyword evidence="8" id="KW-0735">Signal-anchor</keyword>
<feature type="region of interest" description="Disordered" evidence="17">
    <location>
        <begin position="551"/>
        <end position="581"/>
    </location>
</feature>
<evidence type="ECO:0000256" key="16">
    <source>
        <dbReference type="ARBA" id="ARBA00081980"/>
    </source>
</evidence>
<keyword evidence="3" id="KW-0597">Phosphoprotein</keyword>
<feature type="region of interest" description="Disordered" evidence="17">
    <location>
        <begin position="803"/>
        <end position="822"/>
    </location>
</feature>
<keyword evidence="4" id="KW-0132">Cell division</keyword>
<dbReference type="InterPro" id="IPR035006">
    <property type="entry name" value="LEM_ANKL2"/>
</dbReference>
<dbReference type="Gene3D" id="1.10.720.40">
    <property type="match status" value="1"/>
</dbReference>
<dbReference type="GO" id="GO:0005789">
    <property type="term" value="C:endoplasmic reticulum membrane"/>
    <property type="evidence" value="ECO:0007669"/>
    <property type="project" value="UniProtKB-SubCell"/>
</dbReference>
<dbReference type="SMART" id="SM00540">
    <property type="entry name" value="LEM"/>
    <property type="match status" value="1"/>
</dbReference>
<dbReference type="SUPFAM" id="SSF63451">
    <property type="entry name" value="LEM domain"/>
    <property type="match status" value="1"/>
</dbReference>
<reference evidence="19" key="2">
    <citation type="submission" date="2025-09" db="UniProtKB">
        <authorList>
            <consortium name="Ensembl"/>
        </authorList>
    </citation>
    <scope>IDENTIFICATION</scope>
</reference>
<keyword evidence="10" id="KW-0040">ANK repeat</keyword>
<evidence type="ECO:0000256" key="8">
    <source>
        <dbReference type="ARBA" id="ARBA00022968"/>
    </source>
</evidence>
<accession>A0A7M4DV12</accession>
<keyword evidence="7" id="KW-0256">Endoplasmic reticulum</keyword>
<evidence type="ECO:0000256" key="13">
    <source>
        <dbReference type="ARBA" id="ARBA00056222"/>
    </source>
</evidence>
<dbReference type="InterPro" id="IPR002110">
    <property type="entry name" value="Ankyrin_rpt"/>
</dbReference>
<dbReference type="GO" id="GO:0031468">
    <property type="term" value="P:nuclear membrane reassembly"/>
    <property type="evidence" value="ECO:0007669"/>
    <property type="project" value="UniProtKB-ARBA"/>
</dbReference>
<keyword evidence="12" id="KW-0131">Cell cycle</keyword>
<organism evidence="19 20">
    <name type="scientific">Crocodylus porosus</name>
    <name type="common">Saltwater crocodile</name>
    <name type="synonym">Estuarine crocodile</name>
    <dbReference type="NCBI Taxonomy" id="8502"/>
    <lineage>
        <taxon>Eukaryota</taxon>
        <taxon>Metazoa</taxon>
        <taxon>Chordata</taxon>
        <taxon>Craniata</taxon>
        <taxon>Vertebrata</taxon>
        <taxon>Euteleostomi</taxon>
        <taxon>Archelosauria</taxon>
        <taxon>Archosauria</taxon>
        <taxon>Crocodylia</taxon>
        <taxon>Longirostres</taxon>
        <taxon>Crocodylidae</taxon>
        <taxon>Crocodylus</taxon>
    </lineage>
</organism>
<evidence type="ECO:0000313" key="20">
    <source>
        <dbReference type="Proteomes" id="UP000594220"/>
    </source>
</evidence>
<evidence type="ECO:0000256" key="5">
    <source>
        <dbReference type="ARBA" id="ARBA00022692"/>
    </source>
</evidence>
<dbReference type="GO" id="GO:0051301">
    <property type="term" value="P:cell division"/>
    <property type="evidence" value="ECO:0007669"/>
    <property type="project" value="UniProtKB-KW"/>
</dbReference>
<evidence type="ECO:0000256" key="9">
    <source>
        <dbReference type="ARBA" id="ARBA00022989"/>
    </source>
</evidence>
<dbReference type="GeneTree" id="ENSGT00390000016767"/>
<feature type="compositionally biased region" description="Polar residues" evidence="17">
    <location>
        <begin position="803"/>
        <end position="818"/>
    </location>
</feature>
<feature type="domain" description="LEM" evidence="18">
    <location>
        <begin position="5"/>
        <end position="49"/>
    </location>
</feature>
<protein>
    <recommendedName>
        <fullName evidence="15">Ankyrin repeat and LEM domain-containing protein 2</fullName>
    </recommendedName>
    <alternativeName>
        <fullName evidence="16">LEM domain-containing protein 4</fullName>
    </alternativeName>
</protein>
<dbReference type="Pfam" id="PF03020">
    <property type="entry name" value="LEM"/>
    <property type="match status" value="1"/>
</dbReference>
<dbReference type="InterPro" id="IPR011015">
    <property type="entry name" value="LEM/LEM-like_dom_sf"/>
</dbReference>
<dbReference type="Gene3D" id="1.25.40.20">
    <property type="entry name" value="Ankyrin repeat-containing domain"/>
    <property type="match status" value="1"/>
</dbReference>
<comment type="similarity">
    <text evidence="2">Belongs to the ANKLE2 family.</text>
</comment>
<evidence type="ECO:0000256" key="4">
    <source>
        <dbReference type="ARBA" id="ARBA00022618"/>
    </source>
</evidence>
<evidence type="ECO:0000256" key="11">
    <source>
        <dbReference type="ARBA" id="ARBA00023136"/>
    </source>
</evidence>
<dbReference type="FunFam" id="1.25.40.20:FF:000072">
    <property type="entry name" value="Ankyrin repeat and LEM domain containing 2"/>
    <property type="match status" value="1"/>
</dbReference>
<gene>
    <name evidence="19" type="primary">ANKLE2</name>
</gene>
<evidence type="ECO:0000259" key="18">
    <source>
        <dbReference type="PROSITE" id="PS50954"/>
    </source>
</evidence>
<dbReference type="SUPFAM" id="SSF48403">
    <property type="entry name" value="Ankyrin repeat"/>
    <property type="match status" value="1"/>
</dbReference>
<dbReference type="GO" id="GO:0051721">
    <property type="term" value="F:protein phosphatase 2A binding"/>
    <property type="evidence" value="ECO:0007669"/>
    <property type="project" value="TreeGrafter"/>
</dbReference>
<dbReference type="PROSITE" id="PS50954">
    <property type="entry name" value="LEM"/>
    <property type="match status" value="1"/>
</dbReference>
<dbReference type="CDD" id="cd12944">
    <property type="entry name" value="LEM_ANKL2"/>
    <property type="match status" value="1"/>
</dbReference>
<dbReference type="Pfam" id="PF00023">
    <property type="entry name" value="Ank"/>
    <property type="match status" value="1"/>
</dbReference>